<dbReference type="Proteomes" id="UP001418222">
    <property type="component" value="Unassembled WGS sequence"/>
</dbReference>
<sequence>MSEANKGGGSASGGTRKRMVVQERSARDAPPLGRVRAAPRCATTRGLHQLSRVFRRLSAPAPSCTRDGLERAGSSCVCEGGHACVCARSCTRAPPVCLHAARPAVPAIAGDPSSPASAWIETLRSHARSNSFHSALSPYVAITSAGVHPDNFIFPAVIKSAGGLHDLAVGLQLHAASIKFGQSCSPVAVPNSLITMYAKCGDIGDALKVFDRIPEPDQVSWNSIIAALCVFEEWVASLDAFRIMQEEGFGASSFTLVSVSLACSGVEKYGGLRLAKELHGHGCYEEVADRRRGNG</sequence>
<keyword evidence="1" id="KW-0677">Repeat</keyword>
<feature type="repeat" description="PPR" evidence="2">
    <location>
        <begin position="217"/>
        <end position="251"/>
    </location>
</feature>
<dbReference type="PANTHER" id="PTHR47926">
    <property type="entry name" value="PENTATRICOPEPTIDE REPEAT-CONTAINING PROTEIN"/>
    <property type="match status" value="1"/>
</dbReference>
<dbReference type="Pfam" id="PF01535">
    <property type="entry name" value="PPR"/>
    <property type="match status" value="2"/>
</dbReference>
<reference evidence="4 5" key="1">
    <citation type="journal article" date="2022" name="Nat. Plants">
        <title>Genomes of leafy and leafless Platanthera orchids illuminate the evolution of mycoheterotrophy.</title>
        <authorList>
            <person name="Li M.H."/>
            <person name="Liu K.W."/>
            <person name="Li Z."/>
            <person name="Lu H.C."/>
            <person name="Ye Q.L."/>
            <person name="Zhang D."/>
            <person name="Wang J.Y."/>
            <person name="Li Y.F."/>
            <person name="Zhong Z.M."/>
            <person name="Liu X."/>
            <person name="Yu X."/>
            <person name="Liu D.K."/>
            <person name="Tu X.D."/>
            <person name="Liu B."/>
            <person name="Hao Y."/>
            <person name="Liao X.Y."/>
            <person name="Jiang Y.T."/>
            <person name="Sun W.H."/>
            <person name="Chen J."/>
            <person name="Chen Y.Q."/>
            <person name="Ai Y."/>
            <person name="Zhai J.W."/>
            <person name="Wu S.S."/>
            <person name="Zhou Z."/>
            <person name="Hsiao Y.Y."/>
            <person name="Wu W.L."/>
            <person name="Chen Y.Y."/>
            <person name="Lin Y.F."/>
            <person name="Hsu J.L."/>
            <person name="Li C.Y."/>
            <person name="Wang Z.W."/>
            <person name="Zhao X."/>
            <person name="Zhong W.Y."/>
            <person name="Ma X.K."/>
            <person name="Ma L."/>
            <person name="Huang J."/>
            <person name="Chen G.Z."/>
            <person name="Huang M.Z."/>
            <person name="Huang L."/>
            <person name="Peng D.H."/>
            <person name="Luo Y.B."/>
            <person name="Zou S.Q."/>
            <person name="Chen S.P."/>
            <person name="Lan S."/>
            <person name="Tsai W.C."/>
            <person name="Van de Peer Y."/>
            <person name="Liu Z.J."/>
        </authorList>
    </citation>
    <scope>NUCLEOTIDE SEQUENCE [LARGE SCALE GENOMIC DNA]</scope>
    <source>
        <strain evidence="4">Lor287</strain>
    </source>
</reference>
<dbReference type="Gene3D" id="1.25.40.10">
    <property type="entry name" value="Tetratricopeptide repeat domain"/>
    <property type="match status" value="1"/>
</dbReference>
<dbReference type="EMBL" id="JBBWWQ010000020">
    <property type="protein sequence ID" value="KAK8917050.1"/>
    <property type="molecule type" value="Genomic_DNA"/>
</dbReference>
<gene>
    <name evidence="4" type="primary">PCMP-H81</name>
    <name evidence="4" type="ORF">KSP39_PZI022591</name>
</gene>
<feature type="compositionally biased region" description="Gly residues" evidence="3">
    <location>
        <begin position="1"/>
        <end position="12"/>
    </location>
</feature>
<dbReference type="GO" id="GO:0003723">
    <property type="term" value="F:RNA binding"/>
    <property type="evidence" value="ECO:0007669"/>
    <property type="project" value="InterPro"/>
</dbReference>
<evidence type="ECO:0000256" key="2">
    <source>
        <dbReference type="PROSITE-ProRule" id="PRU00708"/>
    </source>
</evidence>
<organism evidence="4 5">
    <name type="scientific">Platanthera zijinensis</name>
    <dbReference type="NCBI Taxonomy" id="2320716"/>
    <lineage>
        <taxon>Eukaryota</taxon>
        <taxon>Viridiplantae</taxon>
        <taxon>Streptophyta</taxon>
        <taxon>Embryophyta</taxon>
        <taxon>Tracheophyta</taxon>
        <taxon>Spermatophyta</taxon>
        <taxon>Magnoliopsida</taxon>
        <taxon>Liliopsida</taxon>
        <taxon>Asparagales</taxon>
        <taxon>Orchidaceae</taxon>
        <taxon>Orchidoideae</taxon>
        <taxon>Orchideae</taxon>
        <taxon>Orchidinae</taxon>
        <taxon>Platanthera</taxon>
    </lineage>
</organism>
<dbReference type="AlphaFoldDB" id="A0AAP0AWK0"/>
<dbReference type="FunFam" id="1.25.40.10:FF:000344">
    <property type="entry name" value="Pentatricopeptide repeat-containing protein"/>
    <property type="match status" value="1"/>
</dbReference>
<dbReference type="InterPro" id="IPR002885">
    <property type="entry name" value="PPR_rpt"/>
</dbReference>
<evidence type="ECO:0000256" key="1">
    <source>
        <dbReference type="ARBA" id="ARBA00022737"/>
    </source>
</evidence>
<dbReference type="InterPro" id="IPR011990">
    <property type="entry name" value="TPR-like_helical_dom_sf"/>
</dbReference>
<name>A0AAP0AWK0_9ASPA</name>
<dbReference type="InterPro" id="IPR046960">
    <property type="entry name" value="PPR_At4g14850-like_plant"/>
</dbReference>
<feature type="region of interest" description="Disordered" evidence="3">
    <location>
        <begin position="1"/>
        <end position="38"/>
    </location>
</feature>
<accession>A0AAP0AWK0</accession>
<proteinExistence type="predicted"/>
<comment type="caution">
    <text evidence="4">The sequence shown here is derived from an EMBL/GenBank/DDBJ whole genome shotgun (WGS) entry which is preliminary data.</text>
</comment>
<evidence type="ECO:0000313" key="4">
    <source>
        <dbReference type="EMBL" id="KAK8917050.1"/>
    </source>
</evidence>
<protein>
    <submittedName>
        <fullName evidence="4">Pentatricopeptide repeat-containing protein</fullName>
    </submittedName>
</protein>
<dbReference type="GO" id="GO:0009451">
    <property type="term" value="P:RNA modification"/>
    <property type="evidence" value="ECO:0007669"/>
    <property type="project" value="InterPro"/>
</dbReference>
<dbReference type="PROSITE" id="PS51375">
    <property type="entry name" value="PPR"/>
    <property type="match status" value="1"/>
</dbReference>
<evidence type="ECO:0000313" key="5">
    <source>
        <dbReference type="Proteomes" id="UP001418222"/>
    </source>
</evidence>
<keyword evidence="5" id="KW-1185">Reference proteome</keyword>
<evidence type="ECO:0000256" key="3">
    <source>
        <dbReference type="SAM" id="MobiDB-lite"/>
    </source>
</evidence>